<reference evidence="2 3" key="2">
    <citation type="journal article" date="2018" name="Plant J.">
        <title>The Physcomitrella patens chromosome-scale assembly reveals moss genome structure and evolution.</title>
        <authorList>
            <person name="Lang D."/>
            <person name="Ullrich K.K."/>
            <person name="Murat F."/>
            <person name="Fuchs J."/>
            <person name="Jenkins J."/>
            <person name="Haas F.B."/>
            <person name="Piednoel M."/>
            <person name="Gundlach H."/>
            <person name="Van Bel M."/>
            <person name="Meyberg R."/>
            <person name="Vives C."/>
            <person name="Morata J."/>
            <person name="Symeonidi A."/>
            <person name="Hiss M."/>
            <person name="Muchero W."/>
            <person name="Kamisugi Y."/>
            <person name="Saleh O."/>
            <person name="Blanc G."/>
            <person name="Decker E.L."/>
            <person name="van Gessel N."/>
            <person name="Grimwood J."/>
            <person name="Hayes R.D."/>
            <person name="Graham S.W."/>
            <person name="Gunter L.E."/>
            <person name="McDaniel S.F."/>
            <person name="Hoernstein S.N.W."/>
            <person name="Larsson A."/>
            <person name="Li F.W."/>
            <person name="Perroud P.F."/>
            <person name="Phillips J."/>
            <person name="Ranjan P."/>
            <person name="Rokshar D.S."/>
            <person name="Rothfels C.J."/>
            <person name="Schneider L."/>
            <person name="Shu S."/>
            <person name="Stevenson D.W."/>
            <person name="Thummler F."/>
            <person name="Tillich M."/>
            <person name="Villarreal Aguilar J.C."/>
            <person name="Widiez T."/>
            <person name="Wong G.K."/>
            <person name="Wymore A."/>
            <person name="Zhang Y."/>
            <person name="Zimmer A.D."/>
            <person name="Quatrano R.S."/>
            <person name="Mayer K.F.X."/>
            <person name="Goodstein D."/>
            <person name="Casacuberta J.M."/>
            <person name="Vandepoele K."/>
            <person name="Reski R."/>
            <person name="Cuming A.C."/>
            <person name="Tuskan G.A."/>
            <person name="Maumus F."/>
            <person name="Salse J."/>
            <person name="Schmutz J."/>
            <person name="Rensing S.A."/>
        </authorList>
    </citation>
    <scope>NUCLEOTIDE SEQUENCE [LARGE SCALE GENOMIC DNA]</scope>
    <source>
        <strain evidence="2 3">cv. Gransden 2004</strain>
    </source>
</reference>
<protein>
    <submittedName>
        <fullName evidence="2">Uncharacterized protein</fullName>
    </submittedName>
</protein>
<evidence type="ECO:0000313" key="3">
    <source>
        <dbReference type="Proteomes" id="UP000006727"/>
    </source>
</evidence>
<proteinExistence type="predicted"/>
<keyword evidence="3" id="KW-1185">Reference proteome</keyword>
<dbReference type="AlphaFoldDB" id="A0A7I3Z3E7"/>
<reference evidence="2 3" key="1">
    <citation type="journal article" date="2008" name="Science">
        <title>The Physcomitrella genome reveals evolutionary insights into the conquest of land by plants.</title>
        <authorList>
            <person name="Rensing S."/>
            <person name="Lang D."/>
            <person name="Zimmer A."/>
            <person name="Terry A."/>
            <person name="Salamov A."/>
            <person name="Shapiro H."/>
            <person name="Nishiyama T."/>
            <person name="Perroud P.-F."/>
            <person name="Lindquist E."/>
            <person name="Kamisugi Y."/>
            <person name="Tanahashi T."/>
            <person name="Sakakibara K."/>
            <person name="Fujita T."/>
            <person name="Oishi K."/>
            <person name="Shin-I T."/>
            <person name="Kuroki Y."/>
            <person name="Toyoda A."/>
            <person name="Suzuki Y."/>
            <person name="Hashimoto A."/>
            <person name="Yamaguchi K."/>
            <person name="Sugano A."/>
            <person name="Kohara Y."/>
            <person name="Fujiyama A."/>
            <person name="Anterola A."/>
            <person name="Aoki S."/>
            <person name="Ashton N."/>
            <person name="Barbazuk W.B."/>
            <person name="Barker E."/>
            <person name="Bennetzen J."/>
            <person name="Bezanilla M."/>
            <person name="Blankenship R."/>
            <person name="Cho S.H."/>
            <person name="Dutcher S."/>
            <person name="Estelle M."/>
            <person name="Fawcett J.A."/>
            <person name="Gundlach H."/>
            <person name="Hanada K."/>
            <person name="Heyl A."/>
            <person name="Hicks K.A."/>
            <person name="Hugh J."/>
            <person name="Lohr M."/>
            <person name="Mayer K."/>
            <person name="Melkozernov A."/>
            <person name="Murata T."/>
            <person name="Nelson D."/>
            <person name="Pils B."/>
            <person name="Prigge M."/>
            <person name="Reiss B."/>
            <person name="Renner T."/>
            <person name="Rombauts S."/>
            <person name="Rushton P."/>
            <person name="Sanderfoot A."/>
            <person name="Schween G."/>
            <person name="Shiu S.-H."/>
            <person name="Stueber K."/>
            <person name="Theodoulou F.L."/>
            <person name="Tu H."/>
            <person name="Van de Peer Y."/>
            <person name="Verrier P.J."/>
            <person name="Waters E."/>
            <person name="Wood A."/>
            <person name="Yang L."/>
            <person name="Cove D."/>
            <person name="Cuming A."/>
            <person name="Hasebe M."/>
            <person name="Lucas S."/>
            <person name="Mishler D.B."/>
            <person name="Reski R."/>
            <person name="Grigoriev I."/>
            <person name="Quatrano R.S."/>
            <person name="Boore J.L."/>
        </authorList>
    </citation>
    <scope>NUCLEOTIDE SEQUENCE [LARGE SCALE GENOMIC DNA]</scope>
    <source>
        <strain evidence="2 3">cv. Gransden 2004</strain>
    </source>
</reference>
<dbReference type="EMBL" id="ABEU02000004">
    <property type="status" value="NOT_ANNOTATED_CDS"/>
    <property type="molecule type" value="Genomic_DNA"/>
</dbReference>
<evidence type="ECO:0000313" key="2">
    <source>
        <dbReference type="EnsemblPlants" id="PAC:32920423.CDS.1"/>
    </source>
</evidence>
<dbReference type="EnsemblPlants" id="Pp3c4_28450V3.3">
    <property type="protein sequence ID" value="PAC:32920423.CDS.1"/>
    <property type="gene ID" value="Pp3c4_28450"/>
</dbReference>
<dbReference type="Gramene" id="Pp3c4_28450V3.3">
    <property type="protein sequence ID" value="PAC:32920423.CDS.1"/>
    <property type="gene ID" value="Pp3c4_28450"/>
</dbReference>
<feature type="region of interest" description="Disordered" evidence="1">
    <location>
        <begin position="1"/>
        <end position="91"/>
    </location>
</feature>
<reference evidence="2" key="3">
    <citation type="submission" date="2020-12" db="UniProtKB">
        <authorList>
            <consortium name="EnsemblPlants"/>
        </authorList>
    </citation>
    <scope>IDENTIFICATION</scope>
</reference>
<dbReference type="Proteomes" id="UP000006727">
    <property type="component" value="Chromosome 4"/>
</dbReference>
<sequence>MEFFAPAKGAPSSFAAGLEAPSASDIAPGSGLQLYDDWGGHSQHAGGAQRSPPEGGSGNTISIGLLDAVGASPSSGGSNDERFGPIWGVGW</sequence>
<evidence type="ECO:0000256" key="1">
    <source>
        <dbReference type="SAM" id="MobiDB-lite"/>
    </source>
</evidence>
<accession>A0A7I3Z3E7</accession>
<organism evidence="2 3">
    <name type="scientific">Physcomitrium patens</name>
    <name type="common">Spreading-leaved earth moss</name>
    <name type="synonym">Physcomitrella patens</name>
    <dbReference type="NCBI Taxonomy" id="3218"/>
    <lineage>
        <taxon>Eukaryota</taxon>
        <taxon>Viridiplantae</taxon>
        <taxon>Streptophyta</taxon>
        <taxon>Embryophyta</taxon>
        <taxon>Bryophyta</taxon>
        <taxon>Bryophytina</taxon>
        <taxon>Bryopsida</taxon>
        <taxon>Funariidae</taxon>
        <taxon>Funariales</taxon>
        <taxon>Funariaceae</taxon>
        <taxon>Physcomitrium</taxon>
    </lineage>
</organism>
<name>A0A7I3Z3E7_PHYPA</name>